<proteinExistence type="predicted"/>
<keyword evidence="1" id="KW-0812">Transmembrane</keyword>
<keyword evidence="1" id="KW-0472">Membrane</keyword>
<evidence type="ECO:0000313" key="3">
    <source>
        <dbReference type="Proteomes" id="UP000809273"/>
    </source>
</evidence>
<feature type="transmembrane region" description="Helical" evidence="1">
    <location>
        <begin position="20"/>
        <end position="38"/>
    </location>
</feature>
<keyword evidence="1" id="KW-1133">Transmembrane helix</keyword>
<accession>A0A9D8PMP4</accession>
<reference evidence="2" key="1">
    <citation type="journal article" date="2021" name="Environ. Microbiol.">
        <title>Genomic characterization of three novel Desulfobacterota classes expand the metabolic and phylogenetic diversity of the phylum.</title>
        <authorList>
            <person name="Murphy C.L."/>
            <person name="Biggerstaff J."/>
            <person name="Eichhorn A."/>
            <person name="Ewing E."/>
            <person name="Shahan R."/>
            <person name="Soriano D."/>
            <person name="Stewart S."/>
            <person name="VanMol K."/>
            <person name="Walker R."/>
            <person name="Walters P."/>
            <person name="Elshahed M.S."/>
            <person name="Youssef N.H."/>
        </authorList>
    </citation>
    <scope>NUCLEOTIDE SEQUENCE</scope>
    <source>
        <strain evidence="2">Zod_Metabat.24</strain>
    </source>
</reference>
<evidence type="ECO:0000313" key="2">
    <source>
        <dbReference type="EMBL" id="MBN1572479.1"/>
    </source>
</evidence>
<dbReference type="EMBL" id="JAFGIX010000023">
    <property type="protein sequence ID" value="MBN1572479.1"/>
    <property type="molecule type" value="Genomic_DNA"/>
</dbReference>
<organism evidence="2 3">
    <name type="scientific">Candidatus Zymogenus saltonus</name>
    <dbReference type="NCBI Taxonomy" id="2844893"/>
    <lineage>
        <taxon>Bacteria</taxon>
        <taxon>Deltaproteobacteria</taxon>
        <taxon>Candidatus Zymogenia</taxon>
        <taxon>Candidatus Zymogeniales</taxon>
        <taxon>Candidatus Zymogenaceae</taxon>
        <taxon>Candidatus Zymogenus</taxon>
    </lineage>
</organism>
<protein>
    <recommendedName>
        <fullName evidence="4">DUF4845 domain-containing protein</fullName>
    </recommendedName>
</protein>
<sequence length="127" mass="14405">MKNRIRSLLSGERGATRFKTLVIILIIAAIGYGGLKVAKPYYDWFRVKKIVKELAIDCRNQPKSCIEGALPRKVRAISSDPLEGEIEIKKSMGGKKTTIIMDYDVEVVFIPDKFSHVFSFHIEESNM</sequence>
<dbReference type="Proteomes" id="UP000809273">
    <property type="component" value="Unassembled WGS sequence"/>
</dbReference>
<evidence type="ECO:0008006" key="4">
    <source>
        <dbReference type="Google" id="ProtNLM"/>
    </source>
</evidence>
<evidence type="ECO:0000256" key="1">
    <source>
        <dbReference type="SAM" id="Phobius"/>
    </source>
</evidence>
<reference evidence="2" key="2">
    <citation type="submission" date="2021-01" db="EMBL/GenBank/DDBJ databases">
        <authorList>
            <person name="Hahn C.R."/>
            <person name="Youssef N.H."/>
            <person name="Elshahed M."/>
        </authorList>
    </citation>
    <scope>NUCLEOTIDE SEQUENCE</scope>
    <source>
        <strain evidence="2">Zod_Metabat.24</strain>
    </source>
</reference>
<comment type="caution">
    <text evidence="2">The sequence shown here is derived from an EMBL/GenBank/DDBJ whole genome shotgun (WGS) entry which is preliminary data.</text>
</comment>
<name>A0A9D8PMP4_9DELT</name>
<dbReference type="AlphaFoldDB" id="A0A9D8PMP4"/>
<gene>
    <name evidence="2" type="ORF">JW984_04700</name>
</gene>